<evidence type="ECO:0000256" key="3">
    <source>
        <dbReference type="ARBA" id="ARBA00022679"/>
    </source>
</evidence>
<proteinExistence type="inferred from homology"/>
<reference evidence="9" key="1">
    <citation type="journal article" date="2020" name="Virus Evol.">
        <title>Analysis of the virome associated to grapevine downy mildew lesions reveals new mycovirus lineages.</title>
        <authorList>
            <person name="Chiapello M."/>
            <person name="Rodriguez-Romero J."/>
            <person name="Ayllon M.A."/>
            <person name="Turina M."/>
        </authorList>
    </citation>
    <scope>NUCLEOTIDE SEQUENCE</scope>
    <source>
        <strain evidence="9">DN34217_c0_g1_i1</strain>
    </source>
</reference>
<evidence type="ECO:0000313" key="9">
    <source>
        <dbReference type="EMBL" id="QGY72624.2"/>
    </source>
</evidence>
<keyword evidence="2 7" id="KW-0696">RNA-directed RNA polymerase</keyword>
<keyword evidence="7" id="KW-0693">Viral RNA replication</keyword>
<feature type="compositionally biased region" description="Basic and acidic residues" evidence="8">
    <location>
        <begin position="43"/>
        <end position="59"/>
    </location>
</feature>
<organism evidence="9">
    <name type="scientific">Plasmopara viticola lesion associated totivirus-like 5</name>
    <dbReference type="NCBI Taxonomy" id="2689140"/>
    <lineage>
        <taxon>Viruses</taxon>
        <taxon>Riboviria</taxon>
        <taxon>Orthornavirae</taxon>
        <taxon>Duplornaviricota</taxon>
        <taxon>Chrymotiviricetes</taxon>
        <taxon>Ghabrivirales</taxon>
        <taxon>Totiviridae</taxon>
    </lineage>
</organism>
<sequence length="1547" mass="176160">MLRLGSQVGPVQPTGKITYVGRGNYANYISDSSDDESEIESEYEYRAQEVHHPSRDNLEPEEKVLVNQNLNVFKPVLKTQSVAKTRCNVSSKEVENKGSTKNPKQKQNKSPKKRPDVSKVATPSEEPVNQPERTSSYELEAKQLLCRVLAIPMKMLERLLSTGLSTNKTGRNEMHFPDEGWVPEERSIIRWNELQDELIKNSQEDGSFARMNSAAAIIAHFMTESYTWEQRVDLMAALQATLVKNDTYKLLEKDVLLNQGSRFSDGFLSRGLQSALREAEQTVVQYKWGMSAWSDDLQRILKNAEILCDKWIDVDPITIMVNACATVNKTEKQTVLSWEIFVMMLLECHAYARERLERRAEYGQNREFLRSISVEVKKMEHFECECISLYKNTRLEVERPMVNILQACPAVLITEFGGTWKMGRKCVSKNNLKQVKCVELRMGNTELKAWVRTLSPKSRALFLCSFFGAAAGPEHYQKLGVDIGPALPTYDSEKYEHRIRMTNKNVTNRDRTGDNKYKVIGNMFQMVYGDETKYKGIMPRRKSPGGGPVTYTAQMVNTAVPGAGPVIELLHNRSPMSDESEVCGTATALCMLDIDIVQELLAYGLFDIPLKMWWKHAKGFFTAIRRTLTLGNVRGERLLFLRKFLNVTIREKGNSDIRMEHFKRGALVTRKHLWGHRAWMMNGQSTYTAYELKFLGNALTMISDTYESMYQDLLRKTIDEHWSERALRGAAGASKAIKKTKFHLPELAPADRPGKKVLVEYLDDYALERMIDSKPSNRAYYFVKPEPGRKLRSLYASYDEEAFVSSYANQSIENHMKREKGVMVRQTPADVIEWMSVSIGGLAGPEGEDAYWLSTDYSDYNSEHTFLEMCVLDLVCAHMAAAEEHKAYSPQKAIAHAWTCVGRRQSIIIYGKQKCYDGIVGMQYDEQVGNWFRVKNGLYSGSRTTARDNTWIHAIDLKIARTNLKALVGQEDFQWWALCGDDEDVAMKGPVEAGLYAATLAAVGHAINPVKQLAGHDNHEFLQLTAARTVRVEKPLNSLLATLATGNWYVQSGLWIQTAMNGVFSNYWELFCRGMPMQVCRRFAAYTMQHAMKIRVTRGMLTESEDAQMKTEPDEMDDRELVYCNLEWWKYRFSASVPPLFRMEEGDEVVEPPKYEAVAKPTSQWPCAASMAYVNTHKKLLRELPSRISDEFVQAVQSSTVGSCLRVWQQRSARIWCAKNWPKTNMPLDEIMTALNDKPDWEKAQTDIVDLDQYRWGIPKKSQMLTEEAICGKMGVPFFLARKLGGIRHLGKFVELEQWAKYSDTATHFYPLSGKGYRLQTNLRAASSWATAPIEGIHGQKTILHPKTLAYVYAGNGAGKTTIAMKNNDILDLDRAWLDLYGCIRDRYVHGAHQSGFTRMVEVCSEILQHAVKHSKVLIGQLDPRLIQKAAKVAHVEVKVYSYDPGRNIRKNRLSMRGWSKQRVDRIMHRCDSAYDGAKIVKAIELNSMNEIVKVAANIKTIRGTQQKEQSTENKVPMRYVFDRTEAVTRKLEIDEGSRLITSVMAA</sequence>
<keyword evidence="3 7" id="KW-0808">Transferase</keyword>
<feature type="compositionally biased region" description="Basic residues" evidence="8">
    <location>
        <begin position="103"/>
        <end position="112"/>
    </location>
</feature>
<keyword evidence="5 7" id="KW-0547">Nucleotide-binding</keyword>
<keyword evidence="4 7" id="KW-0548">Nucleotidyltransferase</keyword>
<evidence type="ECO:0000256" key="5">
    <source>
        <dbReference type="ARBA" id="ARBA00022741"/>
    </source>
</evidence>
<dbReference type="InterPro" id="IPR043502">
    <property type="entry name" value="DNA/RNA_pol_sf"/>
</dbReference>
<dbReference type="GO" id="GO:0003968">
    <property type="term" value="F:RNA-directed RNA polymerase activity"/>
    <property type="evidence" value="ECO:0007669"/>
    <property type="project" value="UniProtKB-KW"/>
</dbReference>
<evidence type="ECO:0000256" key="1">
    <source>
        <dbReference type="ARBA" id="ARBA00010455"/>
    </source>
</evidence>
<evidence type="ECO:0000256" key="8">
    <source>
        <dbReference type="SAM" id="MobiDB-lite"/>
    </source>
</evidence>
<dbReference type="GO" id="GO:0003723">
    <property type="term" value="F:RNA binding"/>
    <property type="evidence" value="ECO:0007669"/>
    <property type="project" value="InterPro"/>
</dbReference>
<dbReference type="EMBL" id="MN545909">
    <property type="protein sequence ID" value="QGY72624.2"/>
    <property type="molecule type" value="Genomic_RNA"/>
</dbReference>
<feature type="region of interest" description="Disordered" evidence="8">
    <location>
        <begin position="30"/>
        <end position="59"/>
    </location>
</feature>
<comment type="catalytic activity">
    <reaction evidence="6 7">
        <text>RNA(n) + a ribonucleoside 5'-triphosphate = RNA(n+1) + diphosphate</text>
        <dbReference type="Rhea" id="RHEA:21248"/>
        <dbReference type="Rhea" id="RHEA-COMP:14527"/>
        <dbReference type="Rhea" id="RHEA-COMP:17342"/>
        <dbReference type="ChEBI" id="CHEBI:33019"/>
        <dbReference type="ChEBI" id="CHEBI:61557"/>
        <dbReference type="ChEBI" id="CHEBI:140395"/>
        <dbReference type="EC" id="2.7.7.48"/>
    </reaction>
</comment>
<dbReference type="Pfam" id="PF02123">
    <property type="entry name" value="RdRP_4"/>
    <property type="match status" value="1"/>
</dbReference>
<evidence type="ECO:0000256" key="2">
    <source>
        <dbReference type="ARBA" id="ARBA00022484"/>
    </source>
</evidence>
<evidence type="ECO:0000256" key="4">
    <source>
        <dbReference type="ARBA" id="ARBA00022695"/>
    </source>
</evidence>
<name>A0A6B9HCU3_9VIRU</name>
<evidence type="ECO:0000256" key="7">
    <source>
        <dbReference type="RuleBase" id="RU364050"/>
    </source>
</evidence>
<feature type="compositionally biased region" description="Acidic residues" evidence="8">
    <location>
        <begin position="32"/>
        <end position="42"/>
    </location>
</feature>
<evidence type="ECO:0000256" key="6">
    <source>
        <dbReference type="ARBA" id="ARBA00048744"/>
    </source>
</evidence>
<dbReference type="GO" id="GO:0006351">
    <property type="term" value="P:DNA-templated transcription"/>
    <property type="evidence" value="ECO:0007669"/>
    <property type="project" value="InterPro"/>
</dbReference>
<protein>
    <recommendedName>
        <fullName evidence="7">RNA-directed RNA polymerase</fullName>
        <ecNumber evidence="7">2.7.7.48</ecNumber>
    </recommendedName>
</protein>
<dbReference type="EC" id="2.7.7.48" evidence="7"/>
<comment type="similarity">
    <text evidence="1">Belongs to the totiviridae RNA-directed RNA polymerase family.</text>
</comment>
<accession>A0A6B9HCU3</accession>
<feature type="region of interest" description="Disordered" evidence="8">
    <location>
        <begin position="88"/>
        <end position="135"/>
    </location>
</feature>
<dbReference type="GO" id="GO:0000166">
    <property type="term" value="F:nucleotide binding"/>
    <property type="evidence" value="ECO:0007669"/>
    <property type="project" value="UniProtKB-KW"/>
</dbReference>
<dbReference type="SUPFAM" id="SSF56672">
    <property type="entry name" value="DNA/RNA polymerases"/>
    <property type="match status" value="1"/>
</dbReference>
<dbReference type="InterPro" id="IPR001795">
    <property type="entry name" value="RNA-dir_pol_luteovirus"/>
</dbReference>